<evidence type="ECO:0000313" key="1">
    <source>
        <dbReference type="EMBL" id="POZ84243.1"/>
    </source>
</evidence>
<evidence type="ECO:0000313" key="2">
    <source>
        <dbReference type="Proteomes" id="UP000238655"/>
    </source>
</evidence>
<reference evidence="1 2" key="1">
    <citation type="submission" date="2018-01" db="EMBL/GenBank/DDBJ databases">
        <title>Successful Treatment of Persistent Burkholderia cepacia Bacteremia with Ceftazidime-Avibactam.</title>
        <authorList>
            <person name="Tamma P."/>
            <person name="Fan Y."/>
            <person name="Bergman Y."/>
            <person name="Sick-Samuels A."/>
            <person name="Hsu A."/>
            <person name="Timp W."/>
            <person name="Simner P."/>
        </authorList>
    </citation>
    <scope>NUCLEOTIDE SEQUENCE [LARGE SCALE GENOMIC DNA]</scope>
    <source>
        <strain evidence="1 2">170816</strain>
    </source>
</reference>
<proteinExistence type="predicted"/>
<organism evidence="1 2">
    <name type="scientific">Burkholderia contaminans</name>
    <dbReference type="NCBI Taxonomy" id="488447"/>
    <lineage>
        <taxon>Bacteria</taxon>
        <taxon>Pseudomonadati</taxon>
        <taxon>Pseudomonadota</taxon>
        <taxon>Betaproteobacteria</taxon>
        <taxon>Burkholderiales</taxon>
        <taxon>Burkholderiaceae</taxon>
        <taxon>Burkholderia</taxon>
        <taxon>Burkholderia cepacia complex</taxon>
    </lineage>
</organism>
<sequence>MSDDRVLDYLMSMNGEREGAGRRAFETELTQTPALRQELEEWRLLGQARQLKYNESVRTKRDNAFLQVLGRFAQDLNAKPSHLAGPNNSVWRRLWKWIWPGPVSPLLPLGWALAAAMSMLALQWRTVGVESTLLATRGGENLCPRLSISLPDAVTAKRLRDVLAQYNVHLISGPDDDGRFVLSAPRSSSLYDAARVLDVASATQLPDAVCPRP</sequence>
<dbReference type="AlphaFoldDB" id="A0A2S5DYL8"/>
<name>A0A2S5DYL8_9BURK</name>
<gene>
    <name evidence="1" type="ORF">C3743_30040</name>
</gene>
<evidence type="ECO:0008006" key="3">
    <source>
        <dbReference type="Google" id="ProtNLM"/>
    </source>
</evidence>
<dbReference type="EMBL" id="PQVP01000002">
    <property type="protein sequence ID" value="POZ84243.1"/>
    <property type="molecule type" value="Genomic_DNA"/>
</dbReference>
<comment type="caution">
    <text evidence="1">The sequence shown here is derived from an EMBL/GenBank/DDBJ whole genome shotgun (WGS) entry which is preliminary data.</text>
</comment>
<accession>A0A2S5DYL8</accession>
<dbReference type="Proteomes" id="UP000238655">
    <property type="component" value="Chromosome 1"/>
</dbReference>
<protein>
    <recommendedName>
        <fullName evidence="3">Anti-sigma factor</fullName>
    </recommendedName>
</protein>